<evidence type="ECO:0000256" key="2">
    <source>
        <dbReference type="ARBA" id="ARBA00023235"/>
    </source>
</evidence>
<dbReference type="Pfam" id="PF12804">
    <property type="entry name" value="NTP_transf_3"/>
    <property type="match status" value="1"/>
</dbReference>
<evidence type="ECO:0000313" key="7">
    <source>
        <dbReference type="EMBL" id="MCQ8278034.1"/>
    </source>
</evidence>
<gene>
    <name evidence="7" type="primary">aepX</name>
    <name evidence="7" type="ORF">NFI95_06190</name>
</gene>
<reference evidence="7 8" key="1">
    <citation type="submission" date="2022-06" db="EMBL/GenBank/DDBJ databases">
        <title>Endosaccharibacter gen. nov., sp. nov., endophytic bacteria isolated from sugarcane.</title>
        <authorList>
            <person name="Pitiwittayakul N."/>
            <person name="Yukphan P."/>
            <person name="Charoenyingcharoen P."/>
            <person name="Tanasupawat S."/>
        </authorList>
    </citation>
    <scope>NUCLEOTIDE SEQUENCE [LARGE SCALE GENOMIC DNA]</scope>
    <source>
        <strain evidence="7 8">KSS8</strain>
    </source>
</reference>
<evidence type="ECO:0000313" key="8">
    <source>
        <dbReference type="Proteomes" id="UP001524587"/>
    </source>
</evidence>
<proteinExistence type="inferred from homology"/>
<dbReference type="InterPro" id="IPR039556">
    <property type="entry name" value="ICL/PEPM"/>
</dbReference>
<comment type="caution">
    <text evidence="7">The sequence shown here is derived from an EMBL/GenBank/DDBJ whole genome shotgun (WGS) entry which is preliminary data.</text>
</comment>
<dbReference type="InterPro" id="IPR025877">
    <property type="entry name" value="MobA-like_NTP_Trfase"/>
</dbReference>
<dbReference type="PANTHER" id="PTHR42905:SF7">
    <property type="entry name" value="PHOSPHOENOLPYRUVATE PHOSPHOMUTASE"/>
    <property type="match status" value="1"/>
</dbReference>
<dbReference type="RefSeq" id="WP_422863498.1">
    <property type="nucleotide sequence ID" value="NZ_JAMSKV010000004.1"/>
</dbReference>
<keyword evidence="8" id="KW-1185">Reference proteome</keyword>
<feature type="domain" description="MobA-like NTP transferase" evidence="6">
    <location>
        <begin position="347"/>
        <end position="472"/>
    </location>
</feature>
<comment type="similarity">
    <text evidence="4">Belongs to the isocitrate lyase/PEP mutase superfamily. PEP mutase family.</text>
</comment>
<evidence type="ECO:0000256" key="5">
    <source>
        <dbReference type="SAM" id="MobiDB-lite"/>
    </source>
</evidence>
<dbReference type="InterPro" id="IPR040442">
    <property type="entry name" value="Pyrv_kinase-like_dom_sf"/>
</dbReference>
<dbReference type="SUPFAM" id="SSF53448">
    <property type="entry name" value="Nucleotide-diphospho-sugar transferases"/>
    <property type="match status" value="1"/>
</dbReference>
<dbReference type="SUPFAM" id="SSF51621">
    <property type="entry name" value="Phosphoenolpyruvate/pyruvate domain"/>
    <property type="match status" value="1"/>
</dbReference>
<feature type="region of interest" description="Disordered" evidence="5">
    <location>
        <begin position="1"/>
        <end position="26"/>
    </location>
</feature>
<dbReference type="EC" id="5.4.2.9" evidence="3"/>
<dbReference type="InterPro" id="IPR015813">
    <property type="entry name" value="Pyrv/PenolPyrv_kinase-like_dom"/>
</dbReference>
<sequence>MANRYEPTRETADLRATAPAPDRPAAPVSRFARLKRMLQGPDLAFLMEAHSGLSARIVAEAGFEGIWGSGLSMSAAMGLRDNNEASWTQVLDQVEYMADASDLPILLDGDTGYGNFNNVRRLVRKLCERGIAGVCIEDKLFPKTNSFIGEAQPLADMEEFCGRIRAGKDSQTDPDFQLVARVEALISGHSMDEALRRAEAYHRAGADAILMHSKKRTAHEILGFMERWGDRCPVVIVPTMYYGTPTDAFRQAGVSTIIWANHLVRASITAMRETAATIRAEQSLTAIEGRVASVKDIFALMDNDELERAGDRYLPVVGAPAASVEPEIAAATGAAGDLAAPAEPVRGVVLAASQGAALGVLTADRPKCMVDVRGRPLLAQLLETMRQSGVREMAVVRGFAKEAINGDTVPAEGVVLLDNEAHAETGEVFSLLRAAGHLNGETVLVYGDVLFRRYILDALMGVEADIVVAVDALRQRAQNERGARRAHPRDLVAADKPFSADYLDDAPARLTAIGDVSAEDSAGEWIGLARFSARGAALMREELAAMQADGTAEQADIPALLSRLAARHPVAVHYITGHWLDVDTLADLADARNFQ</sequence>
<accession>A0ABT1W598</accession>
<keyword evidence="1" id="KW-0460">Magnesium</keyword>
<dbReference type="Proteomes" id="UP001524587">
    <property type="component" value="Unassembled WGS sequence"/>
</dbReference>
<dbReference type="InterPro" id="IPR012698">
    <property type="entry name" value="PEnolPyrv_PMutase_core"/>
</dbReference>
<feature type="compositionally biased region" description="Basic and acidic residues" evidence="5">
    <location>
        <begin position="1"/>
        <end position="13"/>
    </location>
</feature>
<dbReference type="InterPro" id="IPR029044">
    <property type="entry name" value="Nucleotide-diphossugar_trans"/>
</dbReference>
<dbReference type="NCBIfam" id="TIGR02320">
    <property type="entry name" value="PEP_mutase"/>
    <property type="match status" value="1"/>
</dbReference>
<keyword evidence="2 7" id="KW-0413">Isomerase</keyword>
<dbReference type="PANTHER" id="PTHR42905">
    <property type="entry name" value="PHOSPHOENOLPYRUVATE CARBOXYLASE"/>
    <property type="match status" value="1"/>
</dbReference>
<evidence type="ECO:0000256" key="1">
    <source>
        <dbReference type="ARBA" id="ARBA00022842"/>
    </source>
</evidence>
<feature type="compositionally biased region" description="Low complexity" evidence="5">
    <location>
        <begin position="14"/>
        <end position="26"/>
    </location>
</feature>
<evidence type="ECO:0000256" key="4">
    <source>
        <dbReference type="ARBA" id="ARBA00038455"/>
    </source>
</evidence>
<name>A0ABT1W598_9PROT</name>
<dbReference type="EMBL" id="JAMSKV010000004">
    <property type="protein sequence ID" value="MCQ8278034.1"/>
    <property type="molecule type" value="Genomic_DNA"/>
</dbReference>
<dbReference type="Gene3D" id="3.90.550.10">
    <property type="entry name" value="Spore Coat Polysaccharide Biosynthesis Protein SpsA, Chain A"/>
    <property type="match status" value="1"/>
</dbReference>
<dbReference type="GO" id="GO:0050188">
    <property type="term" value="F:phosphoenolpyruvate mutase activity"/>
    <property type="evidence" value="ECO:0007669"/>
    <property type="project" value="UniProtKB-EC"/>
</dbReference>
<organism evidence="7 8">
    <name type="scientific">Endosaccharibacter trunci</name>
    <dbReference type="NCBI Taxonomy" id="2812733"/>
    <lineage>
        <taxon>Bacteria</taxon>
        <taxon>Pseudomonadati</taxon>
        <taxon>Pseudomonadota</taxon>
        <taxon>Alphaproteobacteria</taxon>
        <taxon>Acetobacterales</taxon>
        <taxon>Acetobacteraceae</taxon>
        <taxon>Endosaccharibacter</taxon>
    </lineage>
</organism>
<evidence type="ECO:0000259" key="6">
    <source>
        <dbReference type="Pfam" id="PF12804"/>
    </source>
</evidence>
<dbReference type="CDD" id="cd02523">
    <property type="entry name" value="PC_cytidylyltransferase"/>
    <property type="match status" value="1"/>
</dbReference>
<dbReference type="CDD" id="cd00377">
    <property type="entry name" value="ICL_PEPM"/>
    <property type="match status" value="1"/>
</dbReference>
<evidence type="ECO:0000256" key="3">
    <source>
        <dbReference type="ARBA" id="ARBA00024063"/>
    </source>
</evidence>
<dbReference type="Pfam" id="PF13714">
    <property type="entry name" value="PEP_mutase"/>
    <property type="match status" value="1"/>
</dbReference>
<protein>
    <recommendedName>
        <fullName evidence="3">phosphoenolpyruvate mutase</fullName>
        <ecNumber evidence="3">5.4.2.9</ecNumber>
    </recommendedName>
</protein>
<dbReference type="Gene3D" id="3.20.20.60">
    <property type="entry name" value="Phosphoenolpyruvate-binding domains"/>
    <property type="match status" value="1"/>
</dbReference>